<feature type="region of interest" description="Disordered" evidence="1">
    <location>
        <begin position="671"/>
        <end position="744"/>
    </location>
</feature>
<dbReference type="SMART" id="SM00222">
    <property type="entry name" value="Sec7"/>
    <property type="match status" value="1"/>
</dbReference>
<dbReference type="GO" id="GO:0032012">
    <property type="term" value="P:regulation of ARF protein signal transduction"/>
    <property type="evidence" value="ECO:0007669"/>
    <property type="project" value="InterPro"/>
</dbReference>
<evidence type="ECO:0008006" key="6">
    <source>
        <dbReference type="Google" id="ProtNLM"/>
    </source>
</evidence>
<feature type="domain" description="SEC7" evidence="3">
    <location>
        <begin position="460"/>
        <end position="660"/>
    </location>
</feature>
<feature type="compositionally biased region" description="Low complexity" evidence="1">
    <location>
        <begin position="12"/>
        <end position="28"/>
    </location>
</feature>
<dbReference type="InterPro" id="IPR023394">
    <property type="entry name" value="Sec7_C_sf"/>
</dbReference>
<dbReference type="InterPro" id="IPR000904">
    <property type="entry name" value="Sec7_dom"/>
</dbReference>
<feature type="compositionally biased region" description="Low complexity" evidence="1">
    <location>
        <begin position="76"/>
        <end position="90"/>
    </location>
</feature>
<dbReference type="SUPFAM" id="SSF48425">
    <property type="entry name" value="Sec7 domain"/>
    <property type="match status" value="1"/>
</dbReference>
<evidence type="ECO:0000313" key="4">
    <source>
        <dbReference type="EMBL" id="KAG2237528.1"/>
    </source>
</evidence>
<feature type="compositionally biased region" description="Low complexity" evidence="1">
    <location>
        <begin position="420"/>
        <end position="429"/>
    </location>
</feature>
<sequence>MLPNSRIIPPLNNNSSRSRSSSTSGYESNSKKGFISRLLANPNTPSNYPSKTKYESVLGINNDKDYATWGRPADPKPSSSIKSTSSSSSSGGFGKLFKKRGKTVDDTEPTVDDDLPKVRPIHNNSIRRTHTKIPLAPPPVMSKRHTQLPDQLLSDLPDQYITKRPVILDHQRAITPEPARSSSSIRKSSGSYSIYSTFGGNGSVYSVEKDDHAAESVESFNTVVTSAPTDQDDDDDDDETTTTEETNEDDDDSDDDAFVDATGSSQEDIEREKRIEREKPVEINKGLSKRLSGGHFGSAGGLLLSINPESDPPPVPKRRGSHKLPADDELSKSMLNWKRHSDNSKRWSSTLRSIEDKHASSATVVDLRSTEITNDTEEELSGQDKIELRKKAELTLSGADIPKIVTTLASLSIHDTTHTNNNNNNNNNDNDNDNNDTSSTAELFSKTIDDVWKTSDDTSLDLFNDDRTKQIQTSIQNIENQDKIEDKIKERAQQLWEEDETAVTKEKMAEWLGQGKPFNSAVLYQYMDYFYFSDMRLDDAFRKLCSKLYFKAEAQQIDRILETFANRYWDCNQECLYGSADVVYAVVYSLLLLNTDLHVAQGNHARMTRSEFIRNTMSTIRDQREHEELMGHKRSAIHTRNWEAEVENTMKEMYISVKQYQILQPLSRKTSLGRRSSMMGKRVIGIKRSTSLSPPPRSSMSSGYNRSITPSIKSPRRGSFSSATSSSATSLSSRCGSPTSLAPQPMIQYMDTHSSSLFSSRPPYFKEGVVMRKHLLENASHKAKHREWKECFLEVGQDGELRMYALQQPQQLGDKSLFRHSSAVTFNQMSEKMSKTSISSSFSGPNSSKWGSTSQLIGKIPLNHTLSNPLPPPGYNRQRPHVFAIQQSDGGVYLFQAASAEQTQEWVATCNYWAARESKEPLPGGVGNMEYGWGSCLDDVIMDLDAMRKGYDQKHYVIHTSQNDPDSIFIQDWLPPSATMVSSQMDEQVQYQVLQKHLVELNAEINQHRDLKTKIMIKFPSKCNNYQKVMNNWEARSKKEHTE</sequence>
<dbReference type="PANTHER" id="PTHR10663:SF373">
    <property type="entry name" value="PH AND SEC7 DOMAIN-CONTAINING PROTEIN C11E3.11C"/>
    <property type="match status" value="1"/>
</dbReference>
<feature type="compositionally biased region" description="Acidic residues" evidence="1">
    <location>
        <begin position="230"/>
        <end position="258"/>
    </location>
</feature>
<evidence type="ECO:0000259" key="3">
    <source>
        <dbReference type="PROSITE" id="PS50190"/>
    </source>
</evidence>
<protein>
    <recommendedName>
        <fullName evidence="6">SEC7 domain-containing protein</fullName>
    </recommendedName>
</protein>
<accession>A0A8H7SZY1</accession>
<dbReference type="Gene3D" id="2.30.29.30">
    <property type="entry name" value="Pleckstrin-homology domain (PH domain)/Phosphotyrosine-binding domain (PTB)"/>
    <property type="match status" value="1"/>
</dbReference>
<feature type="domain" description="PH" evidence="2">
    <location>
        <begin position="763"/>
        <end position="915"/>
    </location>
</feature>
<evidence type="ECO:0000313" key="5">
    <source>
        <dbReference type="Proteomes" id="UP000613177"/>
    </source>
</evidence>
<dbReference type="Pfam" id="PF15410">
    <property type="entry name" value="PH_9"/>
    <property type="match status" value="1"/>
</dbReference>
<dbReference type="EMBL" id="JAEPRE010000005">
    <property type="protein sequence ID" value="KAG2237528.1"/>
    <property type="molecule type" value="Genomic_DNA"/>
</dbReference>
<dbReference type="Gene3D" id="1.10.220.20">
    <property type="match status" value="1"/>
</dbReference>
<feature type="compositionally biased region" description="Low complexity" evidence="1">
    <location>
        <begin position="717"/>
        <end position="737"/>
    </location>
</feature>
<dbReference type="SUPFAM" id="SSF50729">
    <property type="entry name" value="PH domain-like"/>
    <property type="match status" value="1"/>
</dbReference>
<feature type="compositionally biased region" description="Polar residues" evidence="1">
    <location>
        <begin position="41"/>
        <end position="50"/>
    </location>
</feature>
<dbReference type="InterPro" id="IPR041681">
    <property type="entry name" value="PH_9"/>
</dbReference>
<feature type="compositionally biased region" description="Low complexity" evidence="1">
    <location>
        <begin position="180"/>
        <end position="190"/>
    </location>
</feature>
<dbReference type="AlphaFoldDB" id="A0A8H7SZY1"/>
<dbReference type="InterPro" id="IPR035999">
    <property type="entry name" value="Sec7_dom_sf"/>
</dbReference>
<dbReference type="PROSITE" id="PS50190">
    <property type="entry name" value="SEC7"/>
    <property type="match status" value="1"/>
</dbReference>
<dbReference type="Gene3D" id="1.10.1000.11">
    <property type="entry name" value="Arf Nucleotide-binding Site Opener,domain 2"/>
    <property type="match status" value="1"/>
</dbReference>
<name>A0A8H7SZY1_9FUNG</name>
<dbReference type="CDD" id="cd00171">
    <property type="entry name" value="Sec7"/>
    <property type="match status" value="1"/>
</dbReference>
<feature type="region of interest" description="Disordered" evidence="1">
    <location>
        <begin position="416"/>
        <end position="439"/>
    </location>
</feature>
<feature type="region of interest" description="Disordered" evidence="1">
    <location>
        <begin position="1"/>
        <end position="55"/>
    </location>
</feature>
<feature type="compositionally biased region" description="Basic and acidic residues" evidence="1">
    <location>
        <begin position="268"/>
        <end position="282"/>
    </location>
</feature>
<dbReference type="SMART" id="SM00233">
    <property type="entry name" value="PH"/>
    <property type="match status" value="1"/>
</dbReference>
<feature type="compositionally biased region" description="Polar residues" evidence="1">
    <location>
        <begin position="703"/>
        <end position="712"/>
    </location>
</feature>
<evidence type="ECO:0000256" key="1">
    <source>
        <dbReference type="SAM" id="MobiDB-lite"/>
    </source>
</evidence>
<keyword evidence="5" id="KW-1185">Reference proteome</keyword>
<proteinExistence type="predicted"/>
<dbReference type="PROSITE" id="PS50003">
    <property type="entry name" value="PH_DOMAIN"/>
    <property type="match status" value="1"/>
</dbReference>
<dbReference type="InterPro" id="IPR001849">
    <property type="entry name" value="PH_domain"/>
</dbReference>
<dbReference type="GO" id="GO:0005085">
    <property type="term" value="F:guanyl-nucleotide exchange factor activity"/>
    <property type="evidence" value="ECO:0007669"/>
    <property type="project" value="InterPro"/>
</dbReference>
<gene>
    <name evidence="4" type="ORF">INT48_005564</name>
</gene>
<dbReference type="Proteomes" id="UP000613177">
    <property type="component" value="Unassembled WGS sequence"/>
</dbReference>
<reference evidence="4" key="1">
    <citation type="submission" date="2021-01" db="EMBL/GenBank/DDBJ databases">
        <title>Metabolic potential, ecology and presence of endohyphal bacteria is reflected in genomic diversity of Mucoromycotina.</title>
        <authorList>
            <person name="Muszewska A."/>
            <person name="Okrasinska A."/>
            <person name="Steczkiewicz K."/>
            <person name="Drgas O."/>
            <person name="Orlowska M."/>
            <person name="Perlinska-Lenart U."/>
            <person name="Aleksandrzak-Piekarczyk T."/>
            <person name="Szatraj K."/>
            <person name="Zielenkiewicz U."/>
            <person name="Pilsyk S."/>
            <person name="Malc E."/>
            <person name="Mieczkowski P."/>
            <person name="Kruszewska J.S."/>
            <person name="Biernat P."/>
            <person name="Pawlowska J."/>
        </authorList>
    </citation>
    <scope>NUCLEOTIDE SEQUENCE</scope>
    <source>
        <strain evidence="4">WA0000018081</strain>
    </source>
</reference>
<dbReference type="InterPro" id="IPR011993">
    <property type="entry name" value="PH-like_dom_sf"/>
</dbReference>
<dbReference type="Pfam" id="PF01369">
    <property type="entry name" value="Sec7"/>
    <property type="match status" value="1"/>
</dbReference>
<feature type="compositionally biased region" description="Polar residues" evidence="1">
    <location>
        <begin position="218"/>
        <end position="228"/>
    </location>
</feature>
<comment type="caution">
    <text evidence="4">The sequence shown here is derived from an EMBL/GenBank/DDBJ whole genome shotgun (WGS) entry which is preliminary data.</text>
</comment>
<organism evidence="4 5">
    <name type="scientific">Thamnidium elegans</name>
    <dbReference type="NCBI Taxonomy" id="101142"/>
    <lineage>
        <taxon>Eukaryota</taxon>
        <taxon>Fungi</taxon>
        <taxon>Fungi incertae sedis</taxon>
        <taxon>Mucoromycota</taxon>
        <taxon>Mucoromycotina</taxon>
        <taxon>Mucoromycetes</taxon>
        <taxon>Mucorales</taxon>
        <taxon>Mucorineae</taxon>
        <taxon>Mucoraceae</taxon>
        <taxon>Thamnidium</taxon>
    </lineage>
</organism>
<evidence type="ECO:0000259" key="2">
    <source>
        <dbReference type="PROSITE" id="PS50003"/>
    </source>
</evidence>
<feature type="region of interest" description="Disordered" evidence="1">
    <location>
        <begin position="68"/>
        <end position="120"/>
    </location>
</feature>
<feature type="region of interest" description="Disordered" evidence="1">
    <location>
        <begin position="169"/>
        <end position="190"/>
    </location>
</feature>
<feature type="region of interest" description="Disordered" evidence="1">
    <location>
        <begin position="216"/>
        <end position="330"/>
    </location>
</feature>
<dbReference type="PANTHER" id="PTHR10663">
    <property type="entry name" value="GUANYL-NUCLEOTIDE EXCHANGE FACTOR"/>
    <property type="match status" value="1"/>
</dbReference>